<feature type="compositionally biased region" description="Polar residues" evidence="10">
    <location>
        <begin position="103"/>
        <end position="113"/>
    </location>
</feature>
<dbReference type="AlphaFoldDB" id="A0A8C4SRV6"/>
<feature type="domain" description="C2H2-type" evidence="11">
    <location>
        <begin position="215"/>
        <end position="242"/>
    </location>
</feature>
<feature type="domain" description="C2H2-type" evidence="11">
    <location>
        <begin position="327"/>
        <end position="354"/>
    </location>
</feature>
<evidence type="ECO:0000256" key="7">
    <source>
        <dbReference type="ARBA" id="ARBA00023125"/>
    </source>
</evidence>
<keyword evidence="4" id="KW-0677">Repeat</keyword>
<sequence length="386" mass="43840">METKAVNVKEEDCAWEWVHPEQKALCIKEEDGELRSVIIKEETEEKPLVIDTQKHTVLDSVKDESVCQSRSQDGWVSSPEHSVSVKSESLKSDTKAAQETSRRTSGGQPSPTNQHREPEDLQESCGFSLPFAYGRPQQAPNEEKLKKSTSESEYLIPTSLQSASLAVTNQTKMDAINTQQVHNSNSVDVYVCQEWTKTVLKSEGDSGSQMTQKPYSCSECYKRFSRVSHLQIHTRIHTGEKPFCCSDCGKRFSDNSSFRKHTRIHTGEKPYSCSECGKGFSRLGSLQGHTRIHTGEKPYSCSECDKRFSDRSSFQKHVRTHTGEKPYGCLECGKRFSERRNLQSHMTIHTGERPYCCSECGKRFSDRSNLQSHVRIHTRYNLSNSF</sequence>
<feature type="domain" description="C2H2-type" evidence="11">
    <location>
        <begin position="243"/>
        <end position="270"/>
    </location>
</feature>
<organism evidence="12 13">
    <name type="scientific">Erpetoichthys calabaricus</name>
    <name type="common">Rope fish</name>
    <name type="synonym">Calamoichthys calabaricus</name>
    <dbReference type="NCBI Taxonomy" id="27687"/>
    <lineage>
        <taxon>Eukaryota</taxon>
        <taxon>Metazoa</taxon>
        <taxon>Chordata</taxon>
        <taxon>Craniata</taxon>
        <taxon>Vertebrata</taxon>
        <taxon>Euteleostomi</taxon>
        <taxon>Actinopterygii</taxon>
        <taxon>Polypteriformes</taxon>
        <taxon>Polypteridae</taxon>
        <taxon>Erpetoichthys</taxon>
    </lineage>
</organism>
<evidence type="ECO:0000256" key="1">
    <source>
        <dbReference type="ARBA" id="ARBA00004123"/>
    </source>
</evidence>
<evidence type="ECO:0000256" key="5">
    <source>
        <dbReference type="ARBA" id="ARBA00022771"/>
    </source>
</evidence>
<feature type="compositionally biased region" description="Basic and acidic residues" evidence="10">
    <location>
        <begin position="88"/>
        <end position="102"/>
    </location>
</feature>
<dbReference type="PANTHER" id="PTHR23226">
    <property type="entry name" value="ZINC FINGER AND SCAN DOMAIN-CONTAINING"/>
    <property type="match status" value="1"/>
</dbReference>
<dbReference type="FunFam" id="3.30.160.60:FF:000512">
    <property type="entry name" value="zinc finger protein 197 isoform X1"/>
    <property type="match status" value="1"/>
</dbReference>
<dbReference type="RefSeq" id="XP_028681399.1">
    <property type="nucleotide sequence ID" value="XM_028825566.2"/>
</dbReference>
<name>A0A8C4SRV6_ERPCA</name>
<evidence type="ECO:0000256" key="8">
    <source>
        <dbReference type="ARBA" id="ARBA00023242"/>
    </source>
</evidence>
<dbReference type="InterPro" id="IPR036236">
    <property type="entry name" value="Znf_C2H2_sf"/>
</dbReference>
<dbReference type="Gene3D" id="3.30.160.60">
    <property type="entry name" value="Classic Zinc Finger"/>
    <property type="match status" value="6"/>
</dbReference>
<dbReference type="PROSITE" id="PS50157">
    <property type="entry name" value="ZINC_FINGER_C2H2_2"/>
    <property type="match status" value="6"/>
</dbReference>
<dbReference type="PANTHER" id="PTHR23226:SF416">
    <property type="entry name" value="FI01424P"/>
    <property type="match status" value="1"/>
</dbReference>
<reference evidence="12" key="2">
    <citation type="submission" date="2025-09" db="UniProtKB">
        <authorList>
            <consortium name="Ensembl"/>
        </authorList>
    </citation>
    <scope>IDENTIFICATION</scope>
</reference>
<accession>A0A8C4SRV6</accession>
<feature type="compositionally biased region" description="Basic and acidic residues" evidence="10">
    <location>
        <begin position="141"/>
        <end position="150"/>
    </location>
</feature>
<dbReference type="GO" id="GO:0008270">
    <property type="term" value="F:zinc ion binding"/>
    <property type="evidence" value="ECO:0007669"/>
    <property type="project" value="UniProtKB-KW"/>
</dbReference>
<dbReference type="Pfam" id="PF00096">
    <property type="entry name" value="zf-C2H2"/>
    <property type="match status" value="6"/>
</dbReference>
<reference evidence="12" key="1">
    <citation type="submission" date="2025-08" db="UniProtKB">
        <authorList>
            <consortium name="Ensembl"/>
        </authorList>
    </citation>
    <scope>IDENTIFICATION</scope>
</reference>
<comment type="subcellular location">
    <subcellularLocation>
        <location evidence="1">Nucleus</location>
    </subcellularLocation>
</comment>
<dbReference type="GO" id="GO:0000981">
    <property type="term" value="F:DNA-binding transcription factor activity, RNA polymerase II-specific"/>
    <property type="evidence" value="ECO:0007669"/>
    <property type="project" value="TreeGrafter"/>
</dbReference>
<evidence type="ECO:0000256" key="10">
    <source>
        <dbReference type="SAM" id="MobiDB-lite"/>
    </source>
</evidence>
<dbReference type="Proteomes" id="UP000694620">
    <property type="component" value="Unassembled WGS sequence"/>
</dbReference>
<dbReference type="GO" id="GO:0005634">
    <property type="term" value="C:nucleus"/>
    <property type="evidence" value="ECO:0007669"/>
    <property type="project" value="UniProtKB-SubCell"/>
</dbReference>
<protein>
    <submittedName>
        <fullName evidence="12">Zinc finger protein 184-like</fullName>
    </submittedName>
</protein>
<keyword evidence="6" id="KW-0862">Zinc</keyword>
<keyword evidence="5 9" id="KW-0863">Zinc-finger</keyword>
<dbReference type="InterPro" id="IPR013087">
    <property type="entry name" value="Znf_C2H2_type"/>
</dbReference>
<dbReference type="OrthoDB" id="8922241at2759"/>
<keyword evidence="8" id="KW-0539">Nucleus</keyword>
<dbReference type="SMART" id="SM00355">
    <property type="entry name" value="ZnF_C2H2"/>
    <property type="match status" value="6"/>
</dbReference>
<evidence type="ECO:0000256" key="4">
    <source>
        <dbReference type="ARBA" id="ARBA00022737"/>
    </source>
</evidence>
<feature type="domain" description="C2H2-type" evidence="11">
    <location>
        <begin position="355"/>
        <end position="382"/>
    </location>
</feature>
<dbReference type="FunFam" id="3.30.160.60:FF:000358">
    <property type="entry name" value="zinc finger protein 24"/>
    <property type="match status" value="1"/>
</dbReference>
<evidence type="ECO:0000313" key="13">
    <source>
        <dbReference type="Proteomes" id="UP000694620"/>
    </source>
</evidence>
<feature type="domain" description="C2H2-type" evidence="11">
    <location>
        <begin position="271"/>
        <end position="298"/>
    </location>
</feature>
<dbReference type="FunFam" id="3.30.160.60:FF:001155">
    <property type="entry name" value="Zinc finger 30C"/>
    <property type="match status" value="1"/>
</dbReference>
<gene>
    <name evidence="12" type="primary">LOC114669348</name>
</gene>
<dbReference type="GeneID" id="114669348"/>
<keyword evidence="13" id="KW-1185">Reference proteome</keyword>
<dbReference type="Ensembl" id="ENSECRT00000021013.1">
    <property type="protein sequence ID" value="ENSECRP00000020567.1"/>
    <property type="gene ID" value="ENSECRG00000013822.1"/>
</dbReference>
<dbReference type="GeneTree" id="ENSGT00940000154715"/>
<dbReference type="FunFam" id="3.30.160.60:FF:001954">
    <property type="entry name" value="Zinc finger protein 787"/>
    <property type="match status" value="1"/>
</dbReference>
<comment type="similarity">
    <text evidence="2">Belongs to the krueppel C2H2-type zinc-finger protein family.</text>
</comment>
<evidence type="ECO:0000259" key="11">
    <source>
        <dbReference type="PROSITE" id="PS50157"/>
    </source>
</evidence>
<keyword evidence="3" id="KW-0479">Metal-binding</keyword>
<evidence type="ECO:0000256" key="9">
    <source>
        <dbReference type="PROSITE-ProRule" id="PRU00042"/>
    </source>
</evidence>
<evidence type="ECO:0000256" key="6">
    <source>
        <dbReference type="ARBA" id="ARBA00022833"/>
    </source>
</evidence>
<feature type="compositionally biased region" description="Polar residues" evidence="10">
    <location>
        <begin position="66"/>
        <end position="87"/>
    </location>
</feature>
<evidence type="ECO:0000256" key="3">
    <source>
        <dbReference type="ARBA" id="ARBA00022723"/>
    </source>
</evidence>
<dbReference type="SUPFAM" id="SSF57667">
    <property type="entry name" value="beta-beta-alpha zinc fingers"/>
    <property type="match status" value="3"/>
</dbReference>
<evidence type="ECO:0000313" key="12">
    <source>
        <dbReference type="Ensembl" id="ENSECRP00000020567.1"/>
    </source>
</evidence>
<dbReference type="GO" id="GO:0000978">
    <property type="term" value="F:RNA polymerase II cis-regulatory region sequence-specific DNA binding"/>
    <property type="evidence" value="ECO:0007669"/>
    <property type="project" value="TreeGrafter"/>
</dbReference>
<evidence type="ECO:0000256" key="2">
    <source>
        <dbReference type="ARBA" id="ARBA00006991"/>
    </source>
</evidence>
<feature type="region of interest" description="Disordered" evidence="10">
    <location>
        <begin position="60"/>
        <end position="150"/>
    </location>
</feature>
<dbReference type="FunFam" id="3.30.160.60:FF:002343">
    <property type="entry name" value="Zinc finger protein 33A"/>
    <property type="match status" value="2"/>
</dbReference>
<proteinExistence type="inferred from homology"/>
<dbReference type="PROSITE" id="PS00028">
    <property type="entry name" value="ZINC_FINGER_C2H2_1"/>
    <property type="match status" value="6"/>
</dbReference>
<keyword evidence="7" id="KW-0238">DNA-binding</keyword>
<feature type="domain" description="C2H2-type" evidence="11">
    <location>
        <begin position="299"/>
        <end position="326"/>
    </location>
</feature>